<organism evidence="4 5">
    <name type="scientific">Friedmanniomyces endolithicus</name>
    <dbReference type="NCBI Taxonomy" id="329885"/>
    <lineage>
        <taxon>Eukaryota</taxon>
        <taxon>Fungi</taxon>
        <taxon>Dikarya</taxon>
        <taxon>Ascomycota</taxon>
        <taxon>Pezizomycotina</taxon>
        <taxon>Dothideomycetes</taxon>
        <taxon>Dothideomycetidae</taxon>
        <taxon>Mycosphaerellales</taxon>
        <taxon>Teratosphaeriaceae</taxon>
        <taxon>Friedmanniomyces</taxon>
    </lineage>
</organism>
<dbReference type="OrthoDB" id="427886at2759"/>
<dbReference type="STRING" id="329885.A0A4U0V0K8"/>
<dbReference type="Proteomes" id="UP000310066">
    <property type="component" value="Unassembled WGS sequence"/>
</dbReference>
<evidence type="ECO:0000256" key="1">
    <source>
        <dbReference type="ARBA" id="ARBA00004604"/>
    </source>
</evidence>
<evidence type="ECO:0000313" key="4">
    <source>
        <dbReference type="EMBL" id="TKA41156.1"/>
    </source>
</evidence>
<dbReference type="GO" id="GO:0005730">
    <property type="term" value="C:nucleolus"/>
    <property type="evidence" value="ECO:0007669"/>
    <property type="project" value="UniProtKB-SubCell"/>
</dbReference>
<name>A0A4U0V0K8_9PEZI</name>
<dbReference type="Pfam" id="PF08698">
    <property type="entry name" value="Fcf2"/>
    <property type="match status" value="1"/>
</dbReference>
<sequence length="273" mass="30393">MQPLGPGVFAAVLVGDLVHLQDQHADASVEELLARATARLQQKATTQELATSRPKQHFNFPKLDTGKVEKPYISSKGDVATVDAKRLLEEKQRKQANTVRKVEDPVTAKKTALEVSSAPISGTQAPCYEENFPNLHLERSPGAVLKATAGTRWFNLPRTDLTPQLKRDLQLLKMRNVLDPHRHYKKDGGKMQAPEYSQVGTIIEGPTEFFSGRIENKQRKKTFVEEVLAGEQETGRFKRKYGELQGRKTSGKKAFYKAMKANRKIGGVKKGSG</sequence>
<dbReference type="GO" id="GO:0003723">
    <property type="term" value="F:RNA binding"/>
    <property type="evidence" value="ECO:0007669"/>
    <property type="project" value="TreeGrafter"/>
</dbReference>
<reference evidence="4 5" key="1">
    <citation type="submission" date="2017-03" db="EMBL/GenBank/DDBJ databases">
        <title>Genomes of endolithic fungi from Antarctica.</title>
        <authorList>
            <person name="Coleine C."/>
            <person name="Masonjones S."/>
            <person name="Stajich J.E."/>
        </authorList>
    </citation>
    <scope>NUCLEOTIDE SEQUENCE [LARGE SCALE GENOMIC DNA]</scope>
    <source>
        <strain evidence="4 5">CCFEE 5311</strain>
    </source>
</reference>
<dbReference type="PANTHER" id="PTHR21686">
    <property type="entry name" value="DEOXYNUCLEOTIDYLTRANSFERASE TERMINAL-INTERACTING PROTEIN 2"/>
    <property type="match status" value="1"/>
</dbReference>
<accession>A0A4U0V0K8</accession>
<gene>
    <name evidence="4" type="ORF">B0A54_07677</name>
</gene>
<keyword evidence="2" id="KW-0539">Nucleus</keyword>
<feature type="domain" description="Fcf2 pre-rRNA processing C-terminal" evidence="3">
    <location>
        <begin position="146"/>
        <end position="240"/>
    </location>
</feature>
<proteinExistence type="predicted"/>
<evidence type="ECO:0000313" key="5">
    <source>
        <dbReference type="Proteomes" id="UP000310066"/>
    </source>
</evidence>
<comment type="subcellular location">
    <subcellularLocation>
        <location evidence="1">Nucleus</location>
        <location evidence="1">Nucleolus</location>
    </subcellularLocation>
</comment>
<evidence type="ECO:0000256" key="2">
    <source>
        <dbReference type="ARBA" id="ARBA00023242"/>
    </source>
</evidence>
<evidence type="ECO:0000259" key="3">
    <source>
        <dbReference type="Pfam" id="PF08698"/>
    </source>
</evidence>
<dbReference type="InterPro" id="IPR014810">
    <property type="entry name" value="Fcf2_C"/>
</dbReference>
<dbReference type="PANTHER" id="PTHR21686:SF12">
    <property type="entry name" value="DEOXYNUCLEOTIDYLTRANSFERASE TERMINAL-INTERACTING PROTEIN 2"/>
    <property type="match status" value="1"/>
</dbReference>
<comment type="caution">
    <text evidence="4">The sequence shown here is derived from an EMBL/GenBank/DDBJ whole genome shotgun (WGS) entry which is preliminary data.</text>
</comment>
<dbReference type="InterPro" id="IPR039883">
    <property type="entry name" value="Fcf2/DNTTIP2"/>
</dbReference>
<dbReference type="AlphaFoldDB" id="A0A4U0V0K8"/>
<dbReference type="EMBL" id="NAJP01000029">
    <property type="protein sequence ID" value="TKA41156.1"/>
    <property type="molecule type" value="Genomic_DNA"/>
</dbReference>
<protein>
    <recommendedName>
        <fullName evidence="3">Fcf2 pre-rRNA processing C-terminal domain-containing protein</fullName>
    </recommendedName>
</protein>
<dbReference type="GO" id="GO:0006396">
    <property type="term" value="P:RNA processing"/>
    <property type="evidence" value="ECO:0007669"/>
    <property type="project" value="TreeGrafter"/>
</dbReference>